<comment type="caution">
    <text evidence="1">The sequence shown here is derived from an EMBL/GenBank/DDBJ whole genome shotgun (WGS) entry which is preliminary data.</text>
</comment>
<reference evidence="1 2" key="1">
    <citation type="journal article" date="2015" name="Nature">
        <title>rRNA introns, odd ribosomes, and small enigmatic genomes across a large radiation of phyla.</title>
        <authorList>
            <person name="Brown C.T."/>
            <person name="Hug L.A."/>
            <person name="Thomas B.C."/>
            <person name="Sharon I."/>
            <person name="Castelle C.J."/>
            <person name="Singh A."/>
            <person name="Wilkins M.J."/>
            <person name="Williams K.H."/>
            <person name="Banfield J.F."/>
        </authorList>
    </citation>
    <scope>NUCLEOTIDE SEQUENCE [LARGE SCALE GENOMIC DNA]</scope>
</reference>
<organism evidence="1 2">
    <name type="scientific">candidate division WWE3 bacterium GW2011_GWC1_41_7</name>
    <dbReference type="NCBI Taxonomy" id="1619119"/>
    <lineage>
        <taxon>Bacteria</taxon>
        <taxon>Katanobacteria</taxon>
    </lineage>
</organism>
<dbReference type="EMBL" id="LCBX01000006">
    <property type="protein sequence ID" value="KKS21235.1"/>
    <property type="molecule type" value="Genomic_DNA"/>
</dbReference>
<dbReference type="Proteomes" id="UP000034507">
    <property type="component" value="Unassembled WGS sequence"/>
</dbReference>
<evidence type="ECO:0000313" key="1">
    <source>
        <dbReference type="EMBL" id="KKS21235.1"/>
    </source>
</evidence>
<sequence>MGQISAGQRVVLVRKAPFFASEEGGKAILELVGTVRMKEMRTDFETLLEEAQVDVGTEGVVDNTYSDGYAQVTFDNGAKLDIPKHLLEAA</sequence>
<protein>
    <submittedName>
        <fullName evidence="1">Uncharacterized protein</fullName>
    </submittedName>
</protein>
<accession>A0A0G0X8J6</accession>
<evidence type="ECO:0000313" key="2">
    <source>
        <dbReference type="Proteomes" id="UP000034507"/>
    </source>
</evidence>
<gene>
    <name evidence="1" type="ORF">UU77_C0006G0022</name>
</gene>
<proteinExistence type="predicted"/>
<name>A0A0G0X8J6_UNCKA</name>
<dbReference type="AlphaFoldDB" id="A0A0G0X8J6"/>